<evidence type="ECO:0000256" key="3">
    <source>
        <dbReference type="ARBA" id="ARBA00022452"/>
    </source>
</evidence>
<dbReference type="EMBL" id="JAGSRH010000001">
    <property type="protein sequence ID" value="MER5075434.1"/>
    <property type="molecule type" value="Genomic_DNA"/>
</dbReference>
<keyword evidence="7" id="KW-0998">Cell outer membrane</keyword>
<evidence type="ECO:0000256" key="5">
    <source>
        <dbReference type="ARBA" id="ARBA00022729"/>
    </source>
</evidence>
<comment type="subcellular location">
    <subcellularLocation>
        <location evidence="2">Cell outer membrane</location>
    </subcellularLocation>
    <subcellularLocation>
        <location evidence="1">Cell surface</location>
    </subcellularLocation>
</comment>
<dbReference type="InterPro" id="IPR005594">
    <property type="entry name" value="YadA_C"/>
</dbReference>
<dbReference type="GO" id="GO:0009986">
    <property type="term" value="C:cell surface"/>
    <property type="evidence" value="ECO:0007669"/>
    <property type="project" value="UniProtKB-SubCell"/>
</dbReference>
<evidence type="ECO:0000256" key="6">
    <source>
        <dbReference type="ARBA" id="ARBA00023136"/>
    </source>
</evidence>
<evidence type="ECO:0000256" key="7">
    <source>
        <dbReference type="ARBA" id="ARBA00023237"/>
    </source>
</evidence>
<evidence type="ECO:0000313" key="9">
    <source>
        <dbReference type="EMBL" id="EMP9434076.1"/>
    </source>
</evidence>
<sequence>MTFLSIVSLSSATLAAPIHFSTLLMDSAMTLYELQEFGKEIKQHLAEKEQKSKFKTFDELLLEQLKKVDKSFTPTMSEVDENIKQSIENNNHYINAQLSMYSHNSEKKWLLLKRKHHKAQTDNLNQFANLHQSIDKTQNINNTRFTKLDKKIDKTAKQANSGIASVAAMSNIPYTMNTRFSAGVGLGHYHDGHAIAAGAQYQVKENINLRSSISWNNSDRAVVGAGIAIGW</sequence>
<dbReference type="InterPro" id="IPR045584">
    <property type="entry name" value="Pilin-like"/>
</dbReference>
<dbReference type="Gene3D" id="3.30.1300.30">
    <property type="entry name" value="GSPII I/J protein-like"/>
    <property type="match status" value="1"/>
</dbReference>
<comment type="caution">
    <text evidence="9">The sequence shown here is derived from an EMBL/GenBank/DDBJ whole genome shotgun (WGS) entry which is preliminary data.</text>
</comment>
<accession>A0AAI9I1J9</accession>
<evidence type="ECO:0000256" key="1">
    <source>
        <dbReference type="ARBA" id="ARBA00004241"/>
    </source>
</evidence>
<evidence type="ECO:0000259" key="8">
    <source>
        <dbReference type="Pfam" id="PF03895"/>
    </source>
</evidence>
<name>A0AAI9I1J9_PROST</name>
<dbReference type="Pfam" id="PF03895">
    <property type="entry name" value="YadA_anchor"/>
    <property type="match status" value="1"/>
</dbReference>
<feature type="domain" description="Trimeric autotransporter adhesin YadA-like C-terminal membrane anchor" evidence="8">
    <location>
        <begin position="177"/>
        <end position="231"/>
    </location>
</feature>
<evidence type="ECO:0000256" key="4">
    <source>
        <dbReference type="ARBA" id="ARBA00022692"/>
    </source>
</evidence>
<evidence type="ECO:0000256" key="2">
    <source>
        <dbReference type="ARBA" id="ARBA00004442"/>
    </source>
</evidence>
<evidence type="ECO:0000313" key="10">
    <source>
        <dbReference type="EMBL" id="MER5075434.1"/>
    </source>
</evidence>
<evidence type="ECO:0000313" key="11">
    <source>
        <dbReference type="Proteomes" id="UP001495779"/>
    </source>
</evidence>
<keyword evidence="6" id="KW-0472">Membrane</keyword>
<dbReference type="Proteomes" id="UP001495779">
    <property type="component" value="Unassembled WGS sequence"/>
</dbReference>
<reference evidence="9" key="2">
    <citation type="submission" date="2024-02" db="EMBL/GenBank/DDBJ databases">
        <authorList>
            <consortium name="Clinical and Environmental Microbiology Branch: Whole genome sequencing antimicrobial resistance pathogens in the healthcare setting"/>
        </authorList>
    </citation>
    <scope>NUCLEOTIDE SEQUENCE</scope>
    <source>
        <strain evidence="9">2020GO-00142</strain>
    </source>
</reference>
<protein>
    <submittedName>
        <fullName evidence="9">YadA-like family protein</fullName>
    </submittedName>
</protein>
<keyword evidence="4" id="KW-0812">Transmembrane</keyword>
<gene>
    <name evidence="9" type="ORF">JRA39_003167</name>
    <name evidence="10" type="ORF">KDV35_00845</name>
</gene>
<dbReference type="SUPFAM" id="SSF54523">
    <property type="entry name" value="Pili subunits"/>
    <property type="match status" value="1"/>
</dbReference>
<keyword evidence="3" id="KW-1134">Transmembrane beta strand</keyword>
<keyword evidence="5" id="KW-0732">Signal</keyword>
<proteinExistence type="predicted"/>
<dbReference type="AlphaFoldDB" id="A0AAI9I1J9"/>
<organism evidence="9">
    <name type="scientific">Providencia stuartii</name>
    <dbReference type="NCBI Taxonomy" id="588"/>
    <lineage>
        <taxon>Bacteria</taxon>
        <taxon>Pseudomonadati</taxon>
        <taxon>Pseudomonadota</taxon>
        <taxon>Gammaproteobacteria</taxon>
        <taxon>Enterobacterales</taxon>
        <taxon>Morganellaceae</taxon>
        <taxon>Providencia</taxon>
    </lineage>
</organism>
<reference evidence="10 11" key="1">
    <citation type="submission" date="2021-04" db="EMBL/GenBank/DDBJ databases">
        <title>Determining the burden of carbapenem-resistant Enterobacterales from a tertiary public heath setting in Bangladesh: a clinical, epidemiological, and molecular study.</title>
        <authorList>
            <person name="Farzana R."/>
            <person name="Walsh T.R."/>
        </authorList>
    </citation>
    <scope>NUCLEOTIDE SEQUENCE [LARGE SCALE GENOMIC DNA]</scope>
    <source>
        <strain evidence="11">dmpro_s316</strain>
        <strain evidence="10">Dmpro_s316</strain>
    </source>
</reference>
<dbReference type="GO" id="GO:0009279">
    <property type="term" value="C:cell outer membrane"/>
    <property type="evidence" value="ECO:0007669"/>
    <property type="project" value="UniProtKB-SubCell"/>
</dbReference>
<dbReference type="EMBL" id="AAZDVE040000028">
    <property type="protein sequence ID" value="EMP9434076.1"/>
    <property type="molecule type" value="Genomic_DNA"/>
</dbReference>